<gene>
    <name evidence="1" type="ORF">H9646_02440</name>
</gene>
<dbReference type="InterPro" id="IPR001387">
    <property type="entry name" value="Cro/C1-type_HTH"/>
</dbReference>
<dbReference type="Gene3D" id="1.10.260.40">
    <property type="entry name" value="lambda repressor-like DNA-binding domains"/>
    <property type="match status" value="1"/>
</dbReference>
<sequence length="114" mass="11931">MTLVELLIAKAAEKQGSQAALARELGVHRAQITNWKNGNDKCQPADLAAIAYLAGYSALNVLAAATLKEHEGTQKGSVLNEALGKEIQGLQCLNASGSTPLKSANGQEIQCILC</sequence>
<dbReference type="SUPFAM" id="SSF47413">
    <property type="entry name" value="lambda repressor-like DNA-binding domains"/>
    <property type="match status" value="1"/>
</dbReference>
<reference evidence="1 2" key="1">
    <citation type="submission" date="2020-08" db="EMBL/GenBank/DDBJ databases">
        <title>A Genomic Blueprint of the Chicken Gut Microbiome.</title>
        <authorList>
            <person name="Gilroy R."/>
            <person name="Ravi A."/>
            <person name="Getino M."/>
            <person name="Pursley I."/>
            <person name="Horton D.L."/>
            <person name="Alikhan N.-F."/>
            <person name="Baker D."/>
            <person name="Gharbi K."/>
            <person name="Hall N."/>
            <person name="Watson M."/>
            <person name="Adriaenssens E.M."/>
            <person name="Foster-Nyarko E."/>
            <person name="Jarju S."/>
            <person name="Secka A."/>
            <person name="Antonio M."/>
            <person name="Oren A."/>
            <person name="Chaudhuri R."/>
            <person name="La Ragione R.M."/>
            <person name="Hildebrand F."/>
            <person name="Pallen M.J."/>
        </authorList>
    </citation>
    <scope>NUCLEOTIDE SEQUENCE [LARGE SCALE GENOMIC DNA]</scope>
    <source>
        <strain evidence="1 2">Sa2CVA6</strain>
    </source>
</reference>
<dbReference type="Pfam" id="PF15943">
    <property type="entry name" value="YdaS_toxin"/>
    <property type="match status" value="1"/>
</dbReference>
<dbReference type="CDD" id="cd00093">
    <property type="entry name" value="HTH_XRE"/>
    <property type="match status" value="1"/>
</dbReference>
<dbReference type="EMBL" id="JACSQK010000001">
    <property type="protein sequence ID" value="MBD7959326.1"/>
    <property type="molecule type" value="Genomic_DNA"/>
</dbReference>
<name>A0ABR8S783_9BURK</name>
<organism evidence="1 2">
    <name type="scientific">Comamonas avium</name>
    <dbReference type="NCBI Taxonomy" id="2762231"/>
    <lineage>
        <taxon>Bacteria</taxon>
        <taxon>Pseudomonadati</taxon>
        <taxon>Pseudomonadota</taxon>
        <taxon>Betaproteobacteria</taxon>
        <taxon>Burkholderiales</taxon>
        <taxon>Comamonadaceae</taxon>
        <taxon>Comamonas</taxon>
    </lineage>
</organism>
<keyword evidence="2" id="KW-1185">Reference proteome</keyword>
<evidence type="ECO:0000313" key="1">
    <source>
        <dbReference type="EMBL" id="MBD7959326.1"/>
    </source>
</evidence>
<accession>A0ABR8S783</accession>
<protein>
    <submittedName>
        <fullName evidence="1">Helix-turn-helix domain-containing protein</fullName>
    </submittedName>
</protein>
<dbReference type="Proteomes" id="UP000634919">
    <property type="component" value="Unassembled WGS sequence"/>
</dbReference>
<dbReference type="RefSeq" id="WP_191721721.1">
    <property type="nucleotide sequence ID" value="NZ_JACSQK010000001.1"/>
</dbReference>
<dbReference type="InterPro" id="IPR010982">
    <property type="entry name" value="Lambda_DNA-bd_dom_sf"/>
</dbReference>
<comment type="caution">
    <text evidence="1">The sequence shown here is derived from an EMBL/GenBank/DDBJ whole genome shotgun (WGS) entry which is preliminary data.</text>
</comment>
<proteinExistence type="predicted"/>
<evidence type="ECO:0000313" key="2">
    <source>
        <dbReference type="Proteomes" id="UP000634919"/>
    </source>
</evidence>
<dbReference type="InterPro" id="IPR031856">
    <property type="entry name" value="YdaS_toxin-like"/>
</dbReference>